<dbReference type="SUPFAM" id="SSF53807">
    <property type="entry name" value="Helical backbone' metal receptor"/>
    <property type="match status" value="1"/>
</dbReference>
<evidence type="ECO:0000313" key="2">
    <source>
        <dbReference type="Proteomes" id="UP000184334"/>
    </source>
</evidence>
<proteinExistence type="predicted"/>
<dbReference type="Proteomes" id="UP000184334">
    <property type="component" value="Unassembled WGS sequence"/>
</dbReference>
<comment type="caution">
    <text evidence="1">The sequence shown here is derived from an EMBL/GenBank/DDBJ whole genome shotgun (WGS) entry which is preliminary data.</text>
</comment>
<keyword evidence="2" id="KW-1185">Reference proteome</keyword>
<evidence type="ECO:0000313" key="1">
    <source>
        <dbReference type="EMBL" id="SHE76535.1"/>
    </source>
</evidence>
<organism evidence="1 2">
    <name type="scientific">Marinitoga hydrogenitolerans (strain DSM 16785 / JCM 12826 / AT1271)</name>
    <dbReference type="NCBI Taxonomy" id="1122195"/>
    <lineage>
        <taxon>Bacteria</taxon>
        <taxon>Thermotogati</taxon>
        <taxon>Thermotogota</taxon>
        <taxon>Thermotogae</taxon>
        <taxon>Petrotogales</taxon>
        <taxon>Petrotogaceae</taxon>
        <taxon>Marinitoga</taxon>
    </lineage>
</organism>
<dbReference type="EMBL" id="FQUI01000014">
    <property type="protein sequence ID" value="SHE76535.1"/>
    <property type="molecule type" value="Genomic_DNA"/>
</dbReference>
<dbReference type="GO" id="GO:0046872">
    <property type="term" value="F:metal ion binding"/>
    <property type="evidence" value="ECO:0007669"/>
    <property type="project" value="InterPro"/>
</dbReference>
<dbReference type="Gene3D" id="3.40.50.1980">
    <property type="entry name" value="Nitrogenase molybdenum iron protein domain"/>
    <property type="match status" value="1"/>
</dbReference>
<protein>
    <submittedName>
        <fullName evidence="1">ABC-type Zn uptake system ZnuABC, Zn-binding component ZnuA</fullName>
    </submittedName>
</protein>
<reference evidence="1" key="1">
    <citation type="submission" date="2016-11" db="EMBL/GenBank/DDBJ databases">
        <authorList>
            <person name="Varghese N."/>
            <person name="Submissions S."/>
        </authorList>
    </citation>
    <scope>NUCLEOTIDE SEQUENCE [LARGE SCALE GENOMIC DNA]</scope>
    <source>
        <strain evidence="1">DSM 16785</strain>
    </source>
</reference>
<dbReference type="Pfam" id="PF01297">
    <property type="entry name" value="ZnuA"/>
    <property type="match status" value="1"/>
</dbReference>
<dbReference type="AlphaFoldDB" id="A0A1M4W5X0"/>
<accession>A0A1M4W5X0</accession>
<dbReference type="InterPro" id="IPR006127">
    <property type="entry name" value="ZnuA-like"/>
</dbReference>
<dbReference type="GO" id="GO:0030001">
    <property type="term" value="P:metal ion transport"/>
    <property type="evidence" value="ECO:0007669"/>
    <property type="project" value="InterPro"/>
</dbReference>
<sequence>MRKFCVFLFLLLMINIFSLNVVTSIKPLELIVKEISPNASITNIFDSFNDLKTSNTALNDYKNIDLVIMINNELKLEKNLNSVILSEGVLYYPFLDNPYLWTDPLYSVVIAYKIEKKLEIIDPENSLYYRDNLLNFTQKLINLSEEFSKSIKDKNIKIIDMNNLLTHFYERYNINYKLYSDDILVTNKEILVSERQYNNITFSGLKNKKINVDILASNYNNILDFYKSIIDNLIQ</sequence>
<gene>
    <name evidence="1" type="ORF">SAMN02745164_01098</name>
</gene>
<dbReference type="STRING" id="1122195.SAMN02745164_01098"/>
<name>A0A1M4W5X0_MARH1</name>
<dbReference type="OrthoDB" id="46430at2"/>
<dbReference type="RefSeq" id="WP_072864269.1">
    <property type="nucleotide sequence ID" value="NZ_FQUI01000014.1"/>
</dbReference>